<dbReference type="Proteomes" id="UP000301737">
    <property type="component" value="Unassembled WGS sequence"/>
</dbReference>
<accession>A0A4C2EC78</accession>
<dbReference type="Gene3D" id="1.25.40.90">
    <property type="match status" value="1"/>
</dbReference>
<dbReference type="CDD" id="cd17003">
    <property type="entry name" value="CID_Rtt103"/>
    <property type="match status" value="1"/>
</dbReference>
<keyword evidence="5" id="KW-1185">Reference proteome</keyword>
<dbReference type="InterPro" id="IPR006569">
    <property type="entry name" value="CID_dom"/>
</dbReference>
<dbReference type="GO" id="GO:0031124">
    <property type="term" value="P:mRNA 3'-end processing"/>
    <property type="evidence" value="ECO:0007669"/>
    <property type="project" value="InterPro"/>
</dbReference>
<feature type="domain" description="CID" evidence="3">
    <location>
        <begin position="1"/>
        <end position="135"/>
    </location>
</feature>
<dbReference type="InterPro" id="IPR008942">
    <property type="entry name" value="ENTH_VHS"/>
</dbReference>
<dbReference type="InterPro" id="IPR047883">
    <property type="entry name" value="Rtt103-like_CID"/>
</dbReference>
<dbReference type="EMBL" id="BIMX01000034">
    <property type="protein sequence ID" value="GCF01504.1"/>
    <property type="molecule type" value="Genomic_DNA"/>
</dbReference>
<feature type="coiled-coil region" evidence="1">
    <location>
        <begin position="214"/>
        <end position="241"/>
    </location>
</feature>
<feature type="compositionally biased region" description="Polar residues" evidence="2">
    <location>
        <begin position="340"/>
        <end position="364"/>
    </location>
</feature>
<evidence type="ECO:0000313" key="5">
    <source>
        <dbReference type="Proteomes" id="UP000301737"/>
    </source>
</evidence>
<sequence length="364" mass="40930">MSFSEDQFISKLNTLEDTQESISSASKWLLSQYKEAPRVAECWKNYMLKRGVNTRRKLLAIYLTNHVVQQAKGKKIIQFQVAFGNVAAQVLRNVYPELPKDLKQKVKRVCDIWRDRAIFNEEVLNDIRVSLKADDSESATEVNPPELSELMKLHQDILKAEQSTNTMKVRFDKSIEALDPSSVVYEENLRTVTKIGQTATDTATKSMSYRKKCIENLTGLLKEQQKLLDNEENLIEEINMVLRSRDPSNFETAAQDDNVLPTYEVGNDDDDDDDDGVQSDSSSSDEATQTDEHNVTLVKREGESFSGTADEPNSKKLKNSSTEQSVESEEAYEPEAPAPGNNSDRGESTTVTSSIQDLLSKLAN</sequence>
<dbReference type="GO" id="GO:0099122">
    <property type="term" value="F:RNA polymerase II C-terminal domain binding"/>
    <property type="evidence" value="ECO:0007669"/>
    <property type="project" value="InterPro"/>
</dbReference>
<feature type="compositionally biased region" description="Acidic residues" evidence="2">
    <location>
        <begin position="266"/>
        <end position="277"/>
    </location>
</feature>
<name>A0A4C2EC78_9SACH</name>
<evidence type="ECO:0000259" key="3">
    <source>
        <dbReference type="PROSITE" id="PS51391"/>
    </source>
</evidence>
<dbReference type="AlphaFoldDB" id="A0A4C2EC78"/>
<evidence type="ECO:0000313" key="4">
    <source>
        <dbReference type="EMBL" id="GCF01504.1"/>
    </source>
</evidence>
<dbReference type="PANTHER" id="PTHR12460:SF0">
    <property type="entry name" value="CID DOMAIN-CONTAINING PROTEIN-RELATED"/>
    <property type="match status" value="1"/>
</dbReference>
<protein>
    <recommendedName>
        <fullName evidence="3">CID domain-containing protein</fullName>
    </recommendedName>
</protein>
<feature type="region of interest" description="Disordered" evidence="2">
    <location>
        <begin position="249"/>
        <end position="364"/>
    </location>
</feature>
<comment type="caution">
    <text evidence="4">The sequence shown here is derived from an EMBL/GenBank/DDBJ whole genome shotgun (WGS) entry which is preliminary data.</text>
</comment>
<dbReference type="PROSITE" id="PS51391">
    <property type="entry name" value="CID"/>
    <property type="match status" value="1"/>
</dbReference>
<feature type="compositionally biased region" description="Basic and acidic residues" evidence="2">
    <location>
        <begin position="290"/>
        <end position="303"/>
    </location>
</feature>
<proteinExistence type="predicted"/>
<organism evidence="4 5">
    <name type="scientific">Zygosaccharomyces mellis</name>
    <dbReference type="NCBI Taxonomy" id="42258"/>
    <lineage>
        <taxon>Eukaryota</taxon>
        <taxon>Fungi</taxon>
        <taxon>Dikarya</taxon>
        <taxon>Ascomycota</taxon>
        <taxon>Saccharomycotina</taxon>
        <taxon>Saccharomycetes</taxon>
        <taxon>Saccharomycetales</taxon>
        <taxon>Saccharomycetaceae</taxon>
        <taxon>Zygosaccharomyces</taxon>
    </lineage>
</organism>
<keyword evidence="1" id="KW-0175">Coiled coil</keyword>
<gene>
    <name evidence="4" type="ORF">ZYGM_000538</name>
</gene>
<dbReference type="SMART" id="SM00582">
    <property type="entry name" value="RPR"/>
    <property type="match status" value="1"/>
</dbReference>
<evidence type="ECO:0000256" key="1">
    <source>
        <dbReference type="SAM" id="Coils"/>
    </source>
</evidence>
<reference evidence="4 5" key="1">
    <citation type="submission" date="2019-01" db="EMBL/GenBank/DDBJ databases">
        <title>Draft Genome Sequencing of Zygosaccharomyces mellis Ca-7.</title>
        <authorList>
            <person name="Shiwa Y."/>
            <person name="Kanesaki Y."/>
            <person name="Ishige T."/>
            <person name="Mura K."/>
            <person name="Hori T."/>
            <person name="Tamura T."/>
        </authorList>
    </citation>
    <scope>NUCLEOTIDE SEQUENCE [LARGE SCALE GENOMIC DNA]</scope>
    <source>
        <strain evidence="4 5">Ca-7</strain>
    </source>
</reference>
<dbReference type="SUPFAM" id="SSF48464">
    <property type="entry name" value="ENTH/VHS domain"/>
    <property type="match status" value="1"/>
</dbReference>
<dbReference type="Pfam" id="PF04818">
    <property type="entry name" value="CID"/>
    <property type="match status" value="1"/>
</dbReference>
<evidence type="ECO:0000256" key="2">
    <source>
        <dbReference type="SAM" id="MobiDB-lite"/>
    </source>
</evidence>
<dbReference type="PANTHER" id="PTHR12460">
    <property type="entry name" value="CYCLIN-DEPENDENT KINASE INHIBITOR-RELATED PROTEIN"/>
    <property type="match status" value="1"/>
</dbReference>
<dbReference type="OrthoDB" id="10069473at2759"/>